<evidence type="ECO:0000313" key="2">
    <source>
        <dbReference type="EMBL" id="UQA93544.1"/>
    </source>
</evidence>
<feature type="transmembrane region" description="Helical" evidence="1">
    <location>
        <begin position="140"/>
        <end position="160"/>
    </location>
</feature>
<keyword evidence="1" id="KW-0812">Transmembrane</keyword>
<feature type="transmembrane region" description="Helical" evidence="1">
    <location>
        <begin position="267"/>
        <end position="288"/>
    </location>
</feature>
<proteinExistence type="predicted"/>
<feature type="transmembrane region" description="Helical" evidence="1">
    <location>
        <begin position="308"/>
        <end position="330"/>
    </location>
</feature>
<feature type="transmembrane region" description="Helical" evidence="1">
    <location>
        <begin position="241"/>
        <end position="260"/>
    </location>
</feature>
<keyword evidence="1" id="KW-1133">Transmembrane helix</keyword>
<gene>
    <name evidence="2" type="ORF">K9S39_18305</name>
</gene>
<feature type="transmembrane region" description="Helical" evidence="1">
    <location>
        <begin position="27"/>
        <end position="48"/>
    </location>
</feature>
<protein>
    <recommendedName>
        <fullName evidence="4">Integral membrane protein</fullName>
    </recommendedName>
</protein>
<dbReference type="EMBL" id="CP086322">
    <property type="protein sequence ID" value="UQA93544.1"/>
    <property type="molecule type" value="Genomic_DNA"/>
</dbReference>
<reference evidence="2" key="1">
    <citation type="submission" date="2021-10" db="EMBL/GenBank/DDBJ databases">
        <title>Streptomyces nigrumlapis sp.nov.,an antimicrobial producing actinobacterium isolated from Black Gobi rocks.</title>
        <authorList>
            <person name="Wen Y."/>
            <person name="Zhang W."/>
            <person name="Liu X.G."/>
        </authorList>
    </citation>
    <scope>NUCLEOTIDE SEQUENCE</scope>
    <source>
        <strain evidence="2">ST13-2-2</strain>
    </source>
</reference>
<sequence>MVMQDGGAVDVRPGADTGRAAPEHSGAYLATGLCLALYACALLAWTGYGIAQSDGTTWDFVEGLFNPGASPAEQLLGPYEWAFTVAFLAIAGLALAQRRVARSAALLSGFLLLAVSVREGVGLLDAAYRDQYGSDPLGGWALATRGLGLLTALVVLTVLFPAAERRAGRPGGPGERGPGPDAWWRRPSRISGVLFLISGLAQLGWTVRGLTAPGMDTDRYLRDAVDASVLGDLHVAATPEFTTLGSVVVLLVLGVLAVRGRGDVRGALLVFAAVQLYLTVRTVVWLAVTDFFNQSFETAEGALSMATTAYALAAMTSVVVLATGRGFGVYGGARAETFRTALDGRYGGR</sequence>
<dbReference type="Proteomes" id="UP000830115">
    <property type="component" value="Chromosome"/>
</dbReference>
<keyword evidence="3" id="KW-1185">Reference proteome</keyword>
<evidence type="ECO:0008006" key="4">
    <source>
        <dbReference type="Google" id="ProtNLM"/>
    </source>
</evidence>
<evidence type="ECO:0000256" key="1">
    <source>
        <dbReference type="SAM" id="Phobius"/>
    </source>
</evidence>
<feature type="transmembrane region" description="Helical" evidence="1">
    <location>
        <begin position="193"/>
        <end position="211"/>
    </location>
</feature>
<evidence type="ECO:0000313" key="3">
    <source>
        <dbReference type="Proteomes" id="UP000830115"/>
    </source>
</evidence>
<feature type="transmembrane region" description="Helical" evidence="1">
    <location>
        <begin position="79"/>
        <end position="96"/>
    </location>
</feature>
<keyword evidence="1" id="KW-0472">Membrane</keyword>
<feature type="transmembrane region" description="Helical" evidence="1">
    <location>
        <begin position="103"/>
        <end position="128"/>
    </location>
</feature>
<organism evidence="2 3">
    <name type="scientific">Streptomyces halobius</name>
    <dbReference type="NCBI Taxonomy" id="2879846"/>
    <lineage>
        <taxon>Bacteria</taxon>
        <taxon>Bacillati</taxon>
        <taxon>Actinomycetota</taxon>
        <taxon>Actinomycetes</taxon>
        <taxon>Kitasatosporales</taxon>
        <taxon>Streptomycetaceae</taxon>
        <taxon>Streptomyces</taxon>
    </lineage>
</organism>
<name>A0ABY4M6Z3_9ACTN</name>
<accession>A0ABY4M6Z3</accession>
<dbReference type="RefSeq" id="WP_248864422.1">
    <property type="nucleotide sequence ID" value="NZ_CP086322.1"/>
</dbReference>